<evidence type="ECO:0000256" key="5">
    <source>
        <dbReference type="ARBA" id="ARBA00022741"/>
    </source>
</evidence>
<dbReference type="CDD" id="cd04250">
    <property type="entry name" value="AAK_NAGK-C"/>
    <property type="match status" value="1"/>
</dbReference>
<reference evidence="11 12" key="1">
    <citation type="submission" date="2016-02" db="EMBL/GenBank/DDBJ databases">
        <title>Comparison of Clostridium stercorarium subspecies using comparative genomics and transcriptomics.</title>
        <authorList>
            <person name="Schellenberg J."/>
            <person name="Thallinger G."/>
            <person name="Levin D.B."/>
            <person name="Zhang X."/>
            <person name="Alvare G."/>
            <person name="Fristensky B."/>
            <person name="Sparling R."/>
        </authorList>
    </citation>
    <scope>NUCLEOTIDE SEQUENCE [LARGE SCALE GENOMIC DNA]</scope>
    <source>
        <strain evidence="11 12">DSM 2910</strain>
    </source>
</reference>
<feature type="site" description="Transition state stabilizer" evidence="9">
    <location>
        <position position="29"/>
    </location>
</feature>
<dbReference type="InterPro" id="IPR036393">
    <property type="entry name" value="AceGlu_kinase-like_sf"/>
</dbReference>
<feature type="binding site" evidence="9">
    <location>
        <position position="86"/>
    </location>
    <ligand>
        <name>substrate</name>
    </ligand>
</feature>
<dbReference type="OrthoDB" id="9803155at2"/>
<dbReference type="GO" id="GO:0005524">
    <property type="term" value="F:ATP binding"/>
    <property type="evidence" value="ECO:0007669"/>
    <property type="project" value="UniProtKB-UniRule"/>
</dbReference>
<keyword evidence="2 9" id="KW-0055">Arginine biosynthesis</keyword>
<keyword evidence="4 9" id="KW-0808">Transferase</keyword>
<comment type="similarity">
    <text evidence="9">Belongs to the acetylglutamate kinase family. ArgB subfamily.</text>
</comment>
<evidence type="ECO:0000256" key="3">
    <source>
        <dbReference type="ARBA" id="ARBA00022605"/>
    </source>
</evidence>
<evidence type="ECO:0000256" key="2">
    <source>
        <dbReference type="ARBA" id="ARBA00022571"/>
    </source>
</evidence>
<dbReference type="RefSeq" id="WP_015360319.1">
    <property type="nucleotide sequence ID" value="NZ_CP014672.1"/>
</dbReference>
<protein>
    <recommendedName>
        <fullName evidence="9">Acetylglutamate kinase</fullName>
        <ecNumber evidence="9">2.7.2.8</ecNumber>
    </recommendedName>
    <alternativeName>
        <fullName evidence="9">N-acetyl-L-glutamate 5-phosphotransferase</fullName>
    </alternativeName>
    <alternativeName>
        <fullName evidence="9">NAG kinase</fullName>
        <shortName evidence="9">NAGK</shortName>
    </alternativeName>
</protein>
<proteinExistence type="inferred from homology"/>
<keyword evidence="3 9" id="KW-0028">Amino-acid biosynthesis</keyword>
<dbReference type="EC" id="2.7.2.8" evidence="9"/>
<dbReference type="Gene3D" id="3.40.1160.10">
    <property type="entry name" value="Acetylglutamate kinase-like"/>
    <property type="match status" value="1"/>
</dbReference>
<dbReference type="AlphaFoldDB" id="A0A1B1YGI1"/>
<dbReference type="Proteomes" id="UP000092971">
    <property type="component" value="Chromosome"/>
</dbReference>
<keyword evidence="7 9" id="KW-0067">ATP-binding</keyword>
<comment type="subcellular location">
    <subcellularLocation>
        <location evidence="9">Cytoplasm</location>
    </subcellularLocation>
</comment>
<dbReference type="PANTHER" id="PTHR23342:SF0">
    <property type="entry name" value="N-ACETYLGLUTAMATE SYNTHASE, MITOCHONDRIAL"/>
    <property type="match status" value="1"/>
</dbReference>
<evidence type="ECO:0000256" key="7">
    <source>
        <dbReference type="ARBA" id="ARBA00022840"/>
    </source>
</evidence>
<evidence type="ECO:0000256" key="8">
    <source>
        <dbReference type="ARBA" id="ARBA00048141"/>
    </source>
</evidence>
<keyword evidence="9" id="KW-0963">Cytoplasm</keyword>
<comment type="function">
    <text evidence="9">Catalyzes the ATP-dependent phosphorylation of N-acetyl-L-glutamate.</text>
</comment>
<dbReference type="GO" id="GO:0042450">
    <property type="term" value="P:L-arginine biosynthetic process via ornithine"/>
    <property type="evidence" value="ECO:0007669"/>
    <property type="project" value="UniProtKB-UniRule"/>
</dbReference>
<feature type="domain" description="Aspartate/glutamate/uridylate kinase" evidence="10">
    <location>
        <begin position="24"/>
        <end position="267"/>
    </location>
</feature>
<gene>
    <name evidence="9" type="primary">argB</name>
    <name evidence="11" type="ORF">CSTERTH_12910</name>
</gene>
<dbReference type="SUPFAM" id="SSF53633">
    <property type="entry name" value="Carbamate kinase-like"/>
    <property type="match status" value="1"/>
</dbReference>
<dbReference type="GO" id="GO:0003991">
    <property type="term" value="F:acetylglutamate kinase activity"/>
    <property type="evidence" value="ECO:0007669"/>
    <property type="project" value="UniProtKB-UniRule"/>
</dbReference>
<feature type="binding site" evidence="9">
    <location>
        <position position="186"/>
    </location>
    <ligand>
        <name>substrate</name>
    </ligand>
</feature>
<evidence type="ECO:0000259" key="10">
    <source>
        <dbReference type="Pfam" id="PF00696"/>
    </source>
</evidence>
<dbReference type="UniPathway" id="UPA00068">
    <property type="reaction ID" value="UER00107"/>
</dbReference>
<sequence>MKDVIKKAEILIEALPYIQALNGKTVVIKYGGNAMISDELKHSVMEDITLLKYIGVNPVVVHGGGPDITRTLKRLNVETEFVNGLRKTDATTMEVAQMVLVGKTNKEIVSLLNHMGGKAIGICGIDDNLIECEKLTIHSDSGEEIDLGFVGKITKINPHILNVLSQGPYIPVVAPIGVDKNGQSYNINADTVAAELACALKAEKLILLTDVEGIKLSKDDPQIVNALTVDEVKKLIADNVIVDGMIPKVMGCIKALENGVKRTHIIDGRIPHCILLEMFTNQGIGTMIVKEKVRYYDKEKL</sequence>
<keyword evidence="5 9" id="KW-0547">Nucleotide-binding</keyword>
<dbReference type="InterPro" id="IPR037528">
    <property type="entry name" value="ArgB"/>
</dbReference>
<dbReference type="FunFam" id="3.40.1160.10:FF:000004">
    <property type="entry name" value="Acetylglutamate kinase"/>
    <property type="match status" value="1"/>
</dbReference>
<comment type="pathway">
    <text evidence="1 9">Amino-acid biosynthesis; L-arginine biosynthesis; N(2)-acetyl-L-ornithine from L-glutamate: step 2/4.</text>
</comment>
<evidence type="ECO:0000313" key="12">
    <source>
        <dbReference type="Proteomes" id="UP000092971"/>
    </source>
</evidence>
<dbReference type="HAMAP" id="MF_00082">
    <property type="entry name" value="ArgB"/>
    <property type="match status" value="1"/>
</dbReference>
<dbReference type="NCBIfam" id="TIGR00761">
    <property type="entry name" value="argB"/>
    <property type="match status" value="1"/>
</dbReference>
<dbReference type="InterPro" id="IPR004662">
    <property type="entry name" value="AcgluKinase_fam"/>
</dbReference>
<dbReference type="EMBL" id="CP014672">
    <property type="protein sequence ID" value="ANW99867.1"/>
    <property type="molecule type" value="Genomic_DNA"/>
</dbReference>
<evidence type="ECO:0000256" key="1">
    <source>
        <dbReference type="ARBA" id="ARBA00004828"/>
    </source>
</evidence>
<dbReference type="Pfam" id="PF00696">
    <property type="entry name" value="AA_kinase"/>
    <property type="match status" value="1"/>
</dbReference>
<evidence type="ECO:0000256" key="4">
    <source>
        <dbReference type="ARBA" id="ARBA00022679"/>
    </source>
</evidence>
<dbReference type="InterPro" id="IPR001048">
    <property type="entry name" value="Asp/Glu/Uridylate_kinase"/>
</dbReference>
<dbReference type="InterPro" id="IPR041727">
    <property type="entry name" value="NAGK-C"/>
</dbReference>
<dbReference type="GO" id="GO:0005737">
    <property type="term" value="C:cytoplasm"/>
    <property type="evidence" value="ECO:0007669"/>
    <property type="project" value="UniProtKB-SubCell"/>
</dbReference>
<accession>A0A1B1YGI1</accession>
<organism evidence="11 12">
    <name type="scientific">Thermoclostridium stercorarium subsp. thermolacticum DSM 2910</name>
    <dbReference type="NCBI Taxonomy" id="1121336"/>
    <lineage>
        <taxon>Bacteria</taxon>
        <taxon>Bacillati</taxon>
        <taxon>Bacillota</taxon>
        <taxon>Clostridia</taxon>
        <taxon>Eubacteriales</taxon>
        <taxon>Oscillospiraceae</taxon>
        <taxon>Thermoclostridium</taxon>
    </lineage>
</organism>
<evidence type="ECO:0000256" key="6">
    <source>
        <dbReference type="ARBA" id="ARBA00022777"/>
    </source>
</evidence>
<dbReference type="PIRSF" id="PIRSF000728">
    <property type="entry name" value="NAGK"/>
    <property type="match status" value="1"/>
</dbReference>
<comment type="catalytic activity">
    <reaction evidence="8 9">
        <text>N-acetyl-L-glutamate + ATP = N-acetyl-L-glutamyl 5-phosphate + ADP</text>
        <dbReference type="Rhea" id="RHEA:14629"/>
        <dbReference type="ChEBI" id="CHEBI:30616"/>
        <dbReference type="ChEBI" id="CHEBI:44337"/>
        <dbReference type="ChEBI" id="CHEBI:57936"/>
        <dbReference type="ChEBI" id="CHEBI:456216"/>
        <dbReference type="EC" id="2.7.2.8"/>
    </reaction>
</comment>
<evidence type="ECO:0000256" key="9">
    <source>
        <dbReference type="HAMAP-Rule" id="MF_00082"/>
    </source>
</evidence>
<name>A0A1B1YGI1_THEST</name>
<feature type="binding site" evidence="9">
    <location>
        <begin position="64"/>
        <end position="65"/>
    </location>
    <ligand>
        <name>substrate</name>
    </ligand>
</feature>
<feature type="site" description="Transition state stabilizer" evidence="9">
    <location>
        <position position="248"/>
    </location>
</feature>
<evidence type="ECO:0000313" key="11">
    <source>
        <dbReference type="EMBL" id="ANW99867.1"/>
    </source>
</evidence>
<keyword evidence="6 9" id="KW-0418">Kinase</keyword>
<dbReference type="PANTHER" id="PTHR23342">
    <property type="entry name" value="N-ACETYLGLUTAMATE SYNTHASE"/>
    <property type="match status" value="1"/>
</dbReference>